<accession>A0A504YCS1</accession>
<keyword evidence="3" id="KW-1185">Reference proteome</keyword>
<feature type="region of interest" description="Disordered" evidence="1">
    <location>
        <begin position="644"/>
        <end position="712"/>
    </location>
</feature>
<reference evidence="2 3" key="1">
    <citation type="submission" date="2019-04" db="EMBL/GenBank/DDBJ databases">
        <title>Annotation for the trematode Fasciola gigantica.</title>
        <authorList>
            <person name="Choi Y.-J."/>
        </authorList>
    </citation>
    <scope>NUCLEOTIDE SEQUENCE [LARGE SCALE GENOMIC DNA]</scope>
    <source>
        <strain evidence="2">Uganda_cow_1</strain>
    </source>
</reference>
<dbReference type="EMBL" id="SUNJ01012074">
    <property type="protein sequence ID" value="TPP58371.1"/>
    <property type="molecule type" value="Genomic_DNA"/>
</dbReference>
<feature type="compositionally biased region" description="Polar residues" evidence="1">
    <location>
        <begin position="492"/>
        <end position="501"/>
    </location>
</feature>
<feature type="compositionally biased region" description="Polar residues" evidence="1">
    <location>
        <begin position="43"/>
        <end position="52"/>
    </location>
</feature>
<feature type="compositionally biased region" description="Polar residues" evidence="1">
    <location>
        <begin position="218"/>
        <end position="231"/>
    </location>
</feature>
<feature type="compositionally biased region" description="Basic and acidic residues" evidence="1">
    <location>
        <begin position="479"/>
        <end position="490"/>
    </location>
</feature>
<comment type="caution">
    <text evidence="2">The sequence shown here is derived from an EMBL/GenBank/DDBJ whole genome shotgun (WGS) entry which is preliminary data.</text>
</comment>
<gene>
    <name evidence="2" type="ORF">FGIG_01993</name>
</gene>
<name>A0A504YCS1_FASGI</name>
<sequence length="759" mass="81993">MGSLHSKPAFPNSTDPGDFVCRMPTQSIPVGAPMHDSDGSLHPSHQITSDINSAPPMSGLLTNRGSPSVARPSRFSLSELSRRFRRTFSCQPNKLTISDPMPAEVPDKQVSEPIHIRDATELSRVQPYGDYPMYSTQSTTAINRNSPKLPGFKHFQSRIPRSSTGGELAVATQSPKGRESSPSLPLKKNADALRAKHEINSPSSNSTTTMTKRFTSITSRAAPVQSSTSIHSAVKTTTSSATSNGPSVCSSTSRLATWTPPSKSLNIRAPWTRPNGPQTTTRTPSSLTLSNETILKSTTTASDSGSVTAPHMSSVTIPSLANRPHIRTSPYDRLSRLNYFIPPGRSQSTASSIRTHPSYKSSTTARSQTATGVSETGNFVERTRNELTQINSPTVTLVTRSVAYCPSPETITLSPREPLESVASMTALDSAARPQFRTELSIMSGCSIASDDLMLDTDAGWLDSGDEEPDDTSPLTNEDGPKFGNQRDKVITPTTRSSSWSRGHVMPHLSRESSMTHTRLESVTEMSHDDLTRLPVSNKSADQTESSATSTGTKISSMHLRYGSSRLRSIPGRHRSVSTSSSTSSNVAFGQTADMDDLTAETHLGERTCVLLASEQRQMVQDLQGIKVTLLKLKRLLSERTRSRKPLPREWTTNPGDFGQSEESVNVTPVGRSRTCSDSGVAPAPYSSSLTSSDGPPATGDRYSDLSPTDESLALSADPTAMTKLLVNLAQLQKENQQLCVCPESNVNPNNREQKLSLS</sequence>
<feature type="region of interest" description="Disordered" evidence="1">
    <location>
        <begin position="218"/>
        <end position="286"/>
    </location>
</feature>
<organism evidence="2 3">
    <name type="scientific">Fasciola gigantica</name>
    <name type="common">Giant liver fluke</name>
    <dbReference type="NCBI Taxonomy" id="46835"/>
    <lineage>
        <taxon>Eukaryota</taxon>
        <taxon>Metazoa</taxon>
        <taxon>Spiralia</taxon>
        <taxon>Lophotrochozoa</taxon>
        <taxon>Platyhelminthes</taxon>
        <taxon>Trematoda</taxon>
        <taxon>Digenea</taxon>
        <taxon>Plagiorchiida</taxon>
        <taxon>Echinostomata</taxon>
        <taxon>Echinostomatoidea</taxon>
        <taxon>Fasciolidae</taxon>
        <taxon>Fasciola</taxon>
    </lineage>
</organism>
<feature type="compositionally biased region" description="Polar residues" evidence="1">
    <location>
        <begin position="159"/>
        <end position="183"/>
    </location>
</feature>
<dbReference type="Proteomes" id="UP000316759">
    <property type="component" value="Unassembled WGS sequence"/>
</dbReference>
<dbReference type="AlphaFoldDB" id="A0A504YCS1"/>
<feature type="compositionally biased region" description="Polar residues" evidence="1">
    <location>
        <begin position="244"/>
        <end position="265"/>
    </location>
</feature>
<proteinExistence type="predicted"/>
<feature type="region of interest" description="Disordered" evidence="1">
    <location>
        <begin position="1"/>
        <end position="72"/>
    </location>
</feature>
<evidence type="ECO:0000313" key="3">
    <source>
        <dbReference type="Proteomes" id="UP000316759"/>
    </source>
</evidence>
<protein>
    <submittedName>
        <fullName evidence="2">Uncharacterized protein</fullName>
    </submittedName>
</protein>
<dbReference type="OrthoDB" id="6269456at2759"/>
<feature type="region of interest" description="Disordered" evidence="1">
    <location>
        <begin position="345"/>
        <end position="374"/>
    </location>
</feature>
<evidence type="ECO:0000256" key="1">
    <source>
        <dbReference type="SAM" id="MobiDB-lite"/>
    </source>
</evidence>
<feature type="compositionally biased region" description="Polar residues" evidence="1">
    <location>
        <begin position="651"/>
        <end position="667"/>
    </location>
</feature>
<evidence type="ECO:0000313" key="2">
    <source>
        <dbReference type="EMBL" id="TPP58371.1"/>
    </source>
</evidence>
<feature type="region of interest" description="Disordered" evidence="1">
    <location>
        <begin position="459"/>
        <end position="516"/>
    </location>
</feature>
<feature type="region of interest" description="Disordered" evidence="1">
    <location>
        <begin position="141"/>
        <end position="185"/>
    </location>
</feature>
<feature type="compositionally biased region" description="Low complexity" evidence="1">
    <location>
        <begin position="232"/>
        <end position="243"/>
    </location>
</feature>